<dbReference type="PANTHER" id="PTHR43362">
    <property type="entry name" value="MANNITOL DEHYDROGENASE DSF1-RELATED"/>
    <property type="match status" value="1"/>
</dbReference>
<dbReference type="InterPro" id="IPR008927">
    <property type="entry name" value="6-PGluconate_DH-like_C_sf"/>
</dbReference>
<dbReference type="GO" id="GO:0016616">
    <property type="term" value="F:oxidoreductase activity, acting on the CH-OH group of donors, NAD or NADP as acceptor"/>
    <property type="evidence" value="ECO:0007669"/>
    <property type="project" value="TreeGrafter"/>
</dbReference>
<dbReference type="InterPro" id="IPR013131">
    <property type="entry name" value="Mannitol_DH_N"/>
</dbReference>
<reference evidence="5 6" key="1">
    <citation type="submission" date="2016-04" db="EMBL/GenBank/DDBJ databases">
        <title>Complete Genome Sequence of Halotalea alkalilenta IHB B 13600.</title>
        <authorList>
            <person name="Swarnkar M.K."/>
            <person name="Sharma A."/>
            <person name="Kaushal K."/>
            <person name="Soni R."/>
            <person name="Rana S."/>
            <person name="Singh A.K."/>
            <person name="Gulati A."/>
        </authorList>
    </citation>
    <scope>NUCLEOTIDE SEQUENCE [LARGE SCALE GENOMIC DNA]</scope>
    <source>
        <strain evidence="5 6">IHB B 13600</strain>
    </source>
</reference>
<keyword evidence="2" id="KW-0520">NAD</keyword>
<evidence type="ECO:0000259" key="3">
    <source>
        <dbReference type="Pfam" id="PF01232"/>
    </source>
</evidence>
<dbReference type="STRING" id="376489.A5892_03035"/>
<dbReference type="RefSeq" id="WP_064121548.1">
    <property type="nucleotide sequence ID" value="NZ_CP015243.1"/>
</dbReference>
<dbReference type="InterPro" id="IPR036291">
    <property type="entry name" value="NAD(P)-bd_dom_sf"/>
</dbReference>
<dbReference type="Proteomes" id="UP000077875">
    <property type="component" value="Chromosome"/>
</dbReference>
<dbReference type="InterPro" id="IPR023027">
    <property type="entry name" value="Mannitol_DH_CS"/>
</dbReference>
<keyword evidence="1" id="KW-0560">Oxidoreductase</keyword>
<protein>
    <recommendedName>
        <fullName evidence="7">Mannitol dehydrogenase</fullName>
    </recommendedName>
</protein>
<dbReference type="InterPro" id="IPR050988">
    <property type="entry name" value="Mannitol_DH/Oxidoreductase"/>
</dbReference>
<dbReference type="PANTHER" id="PTHR43362:SF1">
    <property type="entry name" value="MANNITOL DEHYDROGENASE 2-RELATED"/>
    <property type="match status" value="1"/>
</dbReference>
<dbReference type="InterPro" id="IPR013328">
    <property type="entry name" value="6PGD_dom2"/>
</dbReference>
<dbReference type="InterPro" id="IPR000669">
    <property type="entry name" value="Mannitol_DH"/>
</dbReference>
<proteinExistence type="predicted"/>
<evidence type="ECO:0000313" key="6">
    <source>
        <dbReference type="Proteomes" id="UP000077875"/>
    </source>
</evidence>
<dbReference type="Pfam" id="PF01232">
    <property type="entry name" value="Mannitol_dh"/>
    <property type="match status" value="1"/>
</dbReference>
<dbReference type="InterPro" id="IPR013118">
    <property type="entry name" value="Mannitol_DH_C"/>
</dbReference>
<dbReference type="Pfam" id="PF08125">
    <property type="entry name" value="Mannitol_dh_C"/>
    <property type="match status" value="1"/>
</dbReference>
<sequence>MSVIETHTTPPSYAISSVRRLDRTCLSGLPAGIRRPRFDPAKLRSGILHLGCGAFHRAHQALVTQRAIEAEGDAGLRWGISSASLVRRTTPDALAPQQGLYTLIERSAEGCRAEVIGAISEVVHAPSDARGLAARLADPETRIVTLTVTDRGYFLDPASHRLDAGDPAIRADLGAARPATPIGALVRGLALTRDAGHVPPVILCCDNLTANGATLKQAVSDFAALEDDGLAAWIERNVQFPNTMVDRIAPSTGDSDRAEALGLLGVEDAAPVVAEPFLDWVIEEFDGPRPRWEEGGATFVSDVEPFEIAKLRLLNGTHMLLAYIGALAGYRTIAEAIQDPLIARLAERFMRSEQGPTVPVSRERRDHYIDGLISRLANPAIRHEVGRVGRNGSMKLATRLLEPMRYNLAERRDIPCTILAIAAWIRWFALVDTAGTAVSIQDPNKDEIRRLCRATRENPMLRAETFLDYDEVFGDALPRQEQVASQLAQAISDLHRYDIHEVIAAQLGETILGKRYPD</sequence>
<dbReference type="PRINTS" id="PR00084">
    <property type="entry name" value="MTLDHDRGNASE"/>
</dbReference>
<dbReference type="PROSITE" id="PS00974">
    <property type="entry name" value="MANNITOL_DHGENASE"/>
    <property type="match status" value="1"/>
</dbReference>
<feature type="domain" description="Mannitol dehydrogenase C-terminal" evidence="4">
    <location>
        <begin position="302"/>
        <end position="493"/>
    </location>
</feature>
<name>A0A172YBF2_9GAMM</name>
<dbReference type="AlphaFoldDB" id="A0A172YBF2"/>
<evidence type="ECO:0008006" key="7">
    <source>
        <dbReference type="Google" id="ProtNLM"/>
    </source>
</evidence>
<dbReference type="SUPFAM" id="SSF48179">
    <property type="entry name" value="6-phosphogluconate dehydrogenase C-terminal domain-like"/>
    <property type="match status" value="1"/>
</dbReference>
<evidence type="ECO:0000313" key="5">
    <source>
        <dbReference type="EMBL" id="ANF56570.1"/>
    </source>
</evidence>
<feature type="domain" description="Mannitol dehydrogenase N-terminal" evidence="3">
    <location>
        <begin position="46"/>
        <end position="293"/>
    </location>
</feature>
<evidence type="ECO:0000256" key="2">
    <source>
        <dbReference type="ARBA" id="ARBA00023027"/>
    </source>
</evidence>
<accession>A0A172YBF2</accession>
<evidence type="ECO:0000256" key="1">
    <source>
        <dbReference type="ARBA" id="ARBA00023002"/>
    </source>
</evidence>
<dbReference type="KEGG" id="haa:A5892_03035"/>
<dbReference type="Gene3D" id="1.10.1040.10">
    <property type="entry name" value="N-(1-d-carboxylethyl)-l-norvaline Dehydrogenase, domain 2"/>
    <property type="match status" value="1"/>
</dbReference>
<dbReference type="Gene3D" id="3.40.50.720">
    <property type="entry name" value="NAD(P)-binding Rossmann-like Domain"/>
    <property type="match status" value="1"/>
</dbReference>
<gene>
    <name evidence="5" type="ORF">A5892_03035</name>
</gene>
<organism evidence="5 6">
    <name type="scientific">Halotalea alkalilenta</name>
    <dbReference type="NCBI Taxonomy" id="376489"/>
    <lineage>
        <taxon>Bacteria</taxon>
        <taxon>Pseudomonadati</taxon>
        <taxon>Pseudomonadota</taxon>
        <taxon>Gammaproteobacteria</taxon>
        <taxon>Oceanospirillales</taxon>
        <taxon>Halomonadaceae</taxon>
        <taxon>Halotalea</taxon>
    </lineage>
</organism>
<dbReference type="EMBL" id="CP015243">
    <property type="protein sequence ID" value="ANF56570.1"/>
    <property type="molecule type" value="Genomic_DNA"/>
</dbReference>
<dbReference type="GO" id="GO:0019594">
    <property type="term" value="P:mannitol metabolic process"/>
    <property type="evidence" value="ECO:0007669"/>
    <property type="project" value="InterPro"/>
</dbReference>
<keyword evidence="6" id="KW-1185">Reference proteome</keyword>
<evidence type="ECO:0000259" key="4">
    <source>
        <dbReference type="Pfam" id="PF08125"/>
    </source>
</evidence>
<dbReference type="SUPFAM" id="SSF51735">
    <property type="entry name" value="NAD(P)-binding Rossmann-fold domains"/>
    <property type="match status" value="1"/>
</dbReference>